<dbReference type="Proteomes" id="UP000075531">
    <property type="component" value="Unassembled WGS sequence"/>
</dbReference>
<evidence type="ECO:0000313" key="2">
    <source>
        <dbReference type="EMBL" id="KYH35678.1"/>
    </source>
</evidence>
<keyword evidence="3" id="KW-1185">Reference proteome</keyword>
<dbReference type="EMBL" id="LTBA01000001">
    <property type="protein sequence ID" value="KYH35678.1"/>
    <property type="molecule type" value="Genomic_DNA"/>
</dbReference>
<evidence type="ECO:0000313" key="3">
    <source>
        <dbReference type="Proteomes" id="UP000075531"/>
    </source>
</evidence>
<sequence length="150" mass="18016">MFAFEKIITHKKKGYILIHTYLIGLLALIMVLYIFSLQINELYYNKGFMKELLSKSEYLKYKEMLLTKLNVYVDENIKPKANSDIKYYFNKKGHSKNIAVYINGKIIYNSINNCFELVTPYRSYSWRYDVYEYTVREGKMILAFKETKFK</sequence>
<protein>
    <submittedName>
        <fullName evidence="2">Uncharacterized protein</fullName>
    </submittedName>
</protein>
<gene>
    <name evidence="2" type="ORF">CLTEP_00710</name>
</gene>
<keyword evidence="1" id="KW-0472">Membrane</keyword>
<dbReference type="PATRIC" id="fig|1121338.3.peg.72"/>
<accession>A0A151B6W7</accession>
<dbReference type="RefSeq" id="WP_066820842.1">
    <property type="nucleotide sequence ID" value="NZ_LTBA01000001.1"/>
</dbReference>
<dbReference type="STRING" id="1121338.CLTEP_00710"/>
<organism evidence="2 3">
    <name type="scientific">Clostridium tepidiprofundi DSM 19306</name>
    <dbReference type="NCBI Taxonomy" id="1121338"/>
    <lineage>
        <taxon>Bacteria</taxon>
        <taxon>Bacillati</taxon>
        <taxon>Bacillota</taxon>
        <taxon>Clostridia</taxon>
        <taxon>Eubacteriales</taxon>
        <taxon>Clostridiaceae</taxon>
        <taxon>Clostridium</taxon>
    </lineage>
</organism>
<keyword evidence="1" id="KW-0812">Transmembrane</keyword>
<feature type="transmembrane region" description="Helical" evidence="1">
    <location>
        <begin position="15"/>
        <end position="35"/>
    </location>
</feature>
<dbReference type="AlphaFoldDB" id="A0A151B6W7"/>
<proteinExistence type="predicted"/>
<evidence type="ECO:0000256" key="1">
    <source>
        <dbReference type="SAM" id="Phobius"/>
    </source>
</evidence>
<keyword evidence="1" id="KW-1133">Transmembrane helix</keyword>
<name>A0A151B6W7_9CLOT</name>
<reference evidence="2 3" key="1">
    <citation type="submission" date="2016-02" db="EMBL/GenBank/DDBJ databases">
        <title>Genome sequence of Clostridium tepidiprofundi DSM 19306.</title>
        <authorList>
            <person name="Poehlein A."/>
            <person name="Daniel R."/>
        </authorList>
    </citation>
    <scope>NUCLEOTIDE SEQUENCE [LARGE SCALE GENOMIC DNA]</scope>
    <source>
        <strain evidence="2 3">DSM 19306</strain>
    </source>
</reference>
<comment type="caution">
    <text evidence="2">The sequence shown here is derived from an EMBL/GenBank/DDBJ whole genome shotgun (WGS) entry which is preliminary data.</text>
</comment>